<dbReference type="RefSeq" id="WP_183954059.1">
    <property type="nucleotide sequence ID" value="NZ_JACIEB010000001.1"/>
</dbReference>
<accession>A0A7W6DJT1</accession>
<comment type="caution">
    <text evidence="2">The sequence shown here is derived from an EMBL/GenBank/DDBJ whole genome shotgun (WGS) entry which is preliminary data.</text>
</comment>
<keyword evidence="3" id="KW-1185">Reference proteome</keyword>
<dbReference type="EMBL" id="JACIEB010000001">
    <property type="protein sequence ID" value="MBB3981103.1"/>
    <property type="molecule type" value="Genomic_DNA"/>
</dbReference>
<sequence>MRIWLVGTLALAAAALPFSAQADDTMTVVGVPSGALAAKSLIAGQYQTAAERLSQRTPDSINDPARLINLGNAYAGLGRMADARDAYRAAAFAPDEMLALADGSEATARQIARKALRRLNAAYAMK</sequence>
<gene>
    <name evidence="2" type="ORF">GGR44_000734</name>
</gene>
<name>A0A7W6DJT1_9SPHN</name>
<keyword evidence="1" id="KW-0732">Signal</keyword>
<dbReference type="AlphaFoldDB" id="A0A7W6DJT1"/>
<organism evidence="2 3">
    <name type="scientific">Sphingobium fontiphilum</name>
    <dbReference type="NCBI Taxonomy" id="944425"/>
    <lineage>
        <taxon>Bacteria</taxon>
        <taxon>Pseudomonadati</taxon>
        <taxon>Pseudomonadota</taxon>
        <taxon>Alphaproteobacteria</taxon>
        <taxon>Sphingomonadales</taxon>
        <taxon>Sphingomonadaceae</taxon>
        <taxon>Sphingobium</taxon>
    </lineage>
</organism>
<reference evidence="2 3" key="1">
    <citation type="submission" date="2020-08" db="EMBL/GenBank/DDBJ databases">
        <title>Genomic Encyclopedia of Type Strains, Phase IV (KMG-IV): sequencing the most valuable type-strain genomes for metagenomic binning, comparative biology and taxonomic classification.</title>
        <authorList>
            <person name="Goeker M."/>
        </authorList>
    </citation>
    <scope>NUCLEOTIDE SEQUENCE [LARGE SCALE GENOMIC DNA]</scope>
    <source>
        <strain evidence="2 3">DSM 29348</strain>
    </source>
</reference>
<evidence type="ECO:0000313" key="2">
    <source>
        <dbReference type="EMBL" id="MBB3981103.1"/>
    </source>
</evidence>
<proteinExistence type="predicted"/>
<evidence type="ECO:0000256" key="1">
    <source>
        <dbReference type="SAM" id="SignalP"/>
    </source>
</evidence>
<protein>
    <submittedName>
        <fullName evidence="2">Flp pilus assembly protein TadD</fullName>
    </submittedName>
</protein>
<feature type="chain" id="PRO_5030982137" evidence="1">
    <location>
        <begin position="23"/>
        <end position="126"/>
    </location>
</feature>
<dbReference type="Proteomes" id="UP000552757">
    <property type="component" value="Unassembled WGS sequence"/>
</dbReference>
<evidence type="ECO:0000313" key="3">
    <source>
        <dbReference type="Proteomes" id="UP000552757"/>
    </source>
</evidence>
<feature type="signal peptide" evidence="1">
    <location>
        <begin position="1"/>
        <end position="22"/>
    </location>
</feature>